<evidence type="ECO:0000313" key="3">
    <source>
        <dbReference type="Proteomes" id="UP001227192"/>
    </source>
</evidence>
<proteinExistence type="predicted"/>
<dbReference type="EMBL" id="LACB01000437">
    <property type="protein sequence ID" value="KAJ9483363.1"/>
    <property type="molecule type" value="Genomic_DNA"/>
</dbReference>
<name>A0AAI9TA96_PENTH</name>
<evidence type="ECO:0000313" key="2">
    <source>
        <dbReference type="EMBL" id="KAJ9483363.1"/>
    </source>
</evidence>
<sequence length="114" mass="13351">MFSSQNSQCIRRTRNSTGKSQRRRSKQERILPTIPTSMSQHFQTPKLPKRNTQKTKTPLMQNKLMGRLFNAIDDRRHSLNSRIITPHILPLLHRSALLDTDHLTQRLCYAESDE</sequence>
<dbReference type="AlphaFoldDB" id="A0AAI9TA96"/>
<comment type="caution">
    <text evidence="2">The sequence shown here is derived from an EMBL/GenBank/DDBJ whole genome shotgun (WGS) entry which is preliminary data.</text>
</comment>
<dbReference type="Proteomes" id="UP001227192">
    <property type="component" value="Unassembled WGS sequence"/>
</dbReference>
<organism evidence="2 3">
    <name type="scientific">Penicillium thymicola</name>
    <dbReference type="NCBI Taxonomy" id="293382"/>
    <lineage>
        <taxon>Eukaryota</taxon>
        <taxon>Fungi</taxon>
        <taxon>Dikarya</taxon>
        <taxon>Ascomycota</taxon>
        <taxon>Pezizomycotina</taxon>
        <taxon>Eurotiomycetes</taxon>
        <taxon>Eurotiomycetidae</taxon>
        <taxon>Eurotiales</taxon>
        <taxon>Aspergillaceae</taxon>
        <taxon>Penicillium</taxon>
    </lineage>
</organism>
<feature type="compositionally biased region" description="Polar residues" evidence="1">
    <location>
        <begin position="1"/>
        <end position="19"/>
    </location>
</feature>
<reference evidence="2" key="1">
    <citation type="submission" date="2015-06" db="EMBL/GenBank/DDBJ databases">
        <authorList>
            <person name="Nguyen H."/>
        </authorList>
    </citation>
    <scope>NUCLEOTIDE SEQUENCE</scope>
    <source>
        <strain evidence="2">DAOM 180753</strain>
    </source>
</reference>
<feature type="region of interest" description="Disordered" evidence="1">
    <location>
        <begin position="1"/>
        <end position="55"/>
    </location>
</feature>
<gene>
    <name evidence="2" type="ORF">VN97_g10042</name>
</gene>
<keyword evidence="3" id="KW-1185">Reference proteome</keyword>
<accession>A0AAI9TA96</accession>
<feature type="compositionally biased region" description="Polar residues" evidence="1">
    <location>
        <begin position="34"/>
        <end position="43"/>
    </location>
</feature>
<protein>
    <submittedName>
        <fullName evidence="2">Uncharacterized protein</fullName>
    </submittedName>
</protein>
<reference evidence="2" key="2">
    <citation type="journal article" date="2016" name="Fungal Biol.">
        <title>Ochratoxin A production by Penicillium thymicola.</title>
        <authorList>
            <person name="Nguyen H.D.T."/>
            <person name="McMullin D.R."/>
            <person name="Ponomareva E."/>
            <person name="Riley R."/>
            <person name="Pomraning K.R."/>
            <person name="Baker S.E."/>
            <person name="Seifert K.A."/>
        </authorList>
    </citation>
    <scope>NUCLEOTIDE SEQUENCE</scope>
    <source>
        <strain evidence="2">DAOM 180753</strain>
    </source>
</reference>
<evidence type="ECO:0000256" key="1">
    <source>
        <dbReference type="SAM" id="MobiDB-lite"/>
    </source>
</evidence>